<feature type="signal peptide" evidence="16">
    <location>
        <begin position="1"/>
        <end position="31"/>
    </location>
</feature>
<keyword evidence="6 14" id="KW-0812">Transmembrane</keyword>
<evidence type="ECO:0000256" key="2">
    <source>
        <dbReference type="ARBA" id="ARBA00009810"/>
    </source>
</evidence>
<dbReference type="InterPro" id="IPR011662">
    <property type="entry name" value="Secretin/TonB_short_N"/>
</dbReference>
<keyword evidence="10 15" id="KW-0798">TonB box</keyword>
<keyword evidence="11 14" id="KW-0472">Membrane</keyword>
<evidence type="ECO:0000259" key="17">
    <source>
        <dbReference type="SMART" id="SM00965"/>
    </source>
</evidence>
<evidence type="ECO:0000256" key="14">
    <source>
        <dbReference type="PROSITE-ProRule" id="PRU01360"/>
    </source>
</evidence>
<evidence type="ECO:0000256" key="10">
    <source>
        <dbReference type="ARBA" id="ARBA00023077"/>
    </source>
</evidence>
<keyword evidence="13 14" id="KW-0998">Cell outer membrane</keyword>
<organism evidence="18 19">
    <name type="scientific">Alloalcanivorax balearicus MACL04</name>
    <dbReference type="NCBI Taxonomy" id="1177182"/>
    <lineage>
        <taxon>Bacteria</taxon>
        <taxon>Pseudomonadati</taxon>
        <taxon>Pseudomonadota</taxon>
        <taxon>Gammaproteobacteria</taxon>
        <taxon>Oceanospirillales</taxon>
        <taxon>Alcanivoracaceae</taxon>
        <taxon>Alloalcanivorax</taxon>
    </lineage>
</organism>
<gene>
    <name evidence="18" type="ORF">MA04_03429</name>
</gene>
<evidence type="ECO:0000256" key="9">
    <source>
        <dbReference type="ARBA" id="ARBA00023065"/>
    </source>
</evidence>
<evidence type="ECO:0000256" key="11">
    <source>
        <dbReference type="ARBA" id="ARBA00023136"/>
    </source>
</evidence>
<dbReference type="NCBIfam" id="TIGR01783">
    <property type="entry name" value="TonB-siderophor"/>
    <property type="match status" value="1"/>
</dbReference>
<proteinExistence type="inferred from homology"/>
<dbReference type="PROSITE" id="PS52016">
    <property type="entry name" value="TONB_DEPENDENT_REC_3"/>
    <property type="match status" value="1"/>
</dbReference>
<comment type="subcellular location">
    <subcellularLocation>
        <location evidence="1 14">Cell outer membrane</location>
        <topology evidence="1 14">Multi-pass membrane protein</topology>
    </subcellularLocation>
</comment>
<evidence type="ECO:0000256" key="3">
    <source>
        <dbReference type="ARBA" id="ARBA00022448"/>
    </source>
</evidence>
<keyword evidence="19" id="KW-1185">Reference proteome</keyword>
<protein>
    <submittedName>
        <fullName evidence="18">TonB-dependent siderophore receptor</fullName>
    </submittedName>
</protein>
<evidence type="ECO:0000256" key="15">
    <source>
        <dbReference type="RuleBase" id="RU003357"/>
    </source>
</evidence>
<evidence type="ECO:0000256" key="13">
    <source>
        <dbReference type="ARBA" id="ARBA00023237"/>
    </source>
</evidence>
<dbReference type="InterPro" id="IPR039426">
    <property type="entry name" value="TonB-dep_rcpt-like"/>
</dbReference>
<evidence type="ECO:0000256" key="12">
    <source>
        <dbReference type="ARBA" id="ARBA00023170"/>
    </source>
</evidence>
<reference evidence="18" key="1">
    <citation type="submission" date="2012-09" db="EMBL/GenBank/DDBJ databases">
        <title>Genome Sequence of alkane-degrading Bacterium Alcanivorax balearicus MACL04.</title>
        <authorList>
            <person name="Lai Q."/>
            <person name="Shao Z."/>
        </authorList>
    </citation>
    <scope>NUCLEOTIDE SEQUENCE</scope>
    <source>
        <strain evidence="18">MACL04</strain>
    </source>
</reference>
<keyword evidence="9" id="KW-0406">Ion transport</keyword>
<accession>A0ABT2R318</accession>
<dbReference type="Gene3D" id="3.55.50.30">
    <property type="match status" value="1"/>
</dbReference>
<dbReference type="Gene3D" id="2.40.170.20">
    <property type="entry name" value="TonB-dependent receptor, beta-barrel domain"/>
    <property type="match status" value="1"/>
</dbReference>
<dbReference type="Pfam" id="PF07715">
    <property type="entry name" value="Plug"/>
    <property type="match status" value="1"/>
</dbReference>
<evidence type="ECO:0000256" key="1">
    <source>
        <dbReference type="ARBA" id="ARBA00004571"/>
    </source>
</evidence>
<keyword evidence="5" id="KW-0410">Iron transport</keyword>
<feature type="chain" id="PRO_5046585538" evidence="16">
    <location>
        <begin position="32"/>
        <end position="837"/>
    </location>
</feature>
<keyword evidence="7 16" id="KW-0732">Signal</keyword>
<dbReference type="InterPro" id="IPR012910">
    <property type="entry name" value="Plug_dom"/>
</dbReference>
<evidence type="ECO:0000256" key="6">
    <source>
        <dbReference type="ARBA" id="ARBA00022692"/>
    </source>
</evidence>
<dbReference type="InterPro" id="IPR010105">
    <property type="entry name" value="TonB_sidphr_rcpt"/>
</dbReference>
<comment type="similarity">
    <text evidence="2 14 15">Belongs to the TonB-dependent receptor family.</text>
</comment>
<keyword evidence="12 18" id="KW-0675">Receptor</keyword>
<dbReference type="InterPro" id="IPR037066">
    <property type="entry name" value="Plug_dom_sf"/>
</dbReference>
<keyword evidence="3 14" id="KW-0813">Transport</keyword>
<keyword evidence="4 14" id="KW-1134">Transmembrane beta strand</keyword>
<dbReference type="SMART" id="SM00965">
    <property type="entry name" value="STN"/>
    <property type="match status" value="1"/>
</dbReference>
<dbReference type="Pfam" id="PF07660">
    <property type="entry name" value="STN"/>
    <property type="match status" value="1"/>
</dbReference>
<sequence>MRIWRFPAATRAAVLLSFACCLSLVASAVSAQSTEPSYNHQHQRVRIALPAQKLGPSLSALSRQTGVEIHYPAGVEGKVGNAVNGTMSFDQVLRTMLAGSGLTYTFSENGVEVGRQGEPHRIEAVEVTADTPMEEYAWGAASMGYIATHSASATKTDAAVLEVPQSISVVTRQEMEDRGADSIMDAVRYSAGVSTELQGIDSRVDDIIIRGFDASSWSSNMYLDGLRMPKGGQWTTPQVDAYGLERVEILKGPAAVLYGQVAPGGLVNMVAKRPSFDHQNEVTVSRGSFNQTEGTFDLGATLDKDGRWLGRIVGSYNDGDSQVDETELSRTYIAPSATWFISDNTDITFLSYYQKDDGGSTYQFLPLKGLKYRTGRGYIDRDTFLGEPDWNVYDREQWALGYDFNHRFNDVWAFRQNAKYNHVESLFKTVVSATFTNGGWKDDDGNIARRGVKGVGDLDSYAVDNQFIADFDSGAARHNLIFGVDYLHTDWTHARYGVTATISDINVFDPVYGGAAGFGDNMSTQSDYDVSERQTGIYLQDLISIGNWHFTAGLRQDFYDNTTYDKASANNDDSDDTDDHALTWRVGGVYEFENGLAPYASYATSFEPMAGVASNGKAFDPSEGKQYEIGVKYQPPRSNSLVTLSAFDLRQTNLTAGDLNPPVGADCIDDTDPNNPDISACERQTGETRTRGVELEAKMWQRQGASVTASYTLLDTEVDDSDADVDGNEKAYTPRNMASLWVDYKWRQGPLAGLGIGVGARYMDRVYGDAENLYSVDSYTLYDASIRYDMGAVGWRGVELALIGRNLKDEEFLSYCNSFGCSYGSARNITASVKYRW</sequence>
<evidence type="ECO:0000256" key="5">
    <source>
        <dbReference type="ARBA" id="ARBA00022496"/>
    </source>
</evidence>
<dbReference type="InterPro" id="IPR036942">
    <property type="entry name" value="Beta-barrel_TonB_sf"/>
</dbReference>
<dbReference type="PANTHER" id="PTHR32552">
    <property type="entry name" value="FERRICHROME IRON RECEPTOR-RELATED"/>
    <property type="match status" value="1"/>
</dbReference>
<comment type="caution">
    <text evidence="18">The sequence shown here is derived from an EMBL/GenBank/DDBJ whole genome shotgun (WGS) entry which is preliminary data.</text>
</comment>
<dbReference type="Pfam" id="PF00593">
    <property type="entry name" value="TonB_dep_Rec_b-barrel"/>
    <property type="match status" value="1"/>
</dbReference>
<dbReference type="PANTHER" id="PTHR32552:SF68">
    <property type="entry name" value="FERRICHROME OUTER MEMBRANE TRANSPORTER_PHAGE RECEPTOR"/>
    <property type="match status" value="1"/>
</dbReference>
<evidence type="ECO:0000256" key="8">
    <source>
        <dbReference type="ARBA" id="ARBA00023004"/>
    </source>
</evidence>
<evidence type="ECO:0000256" key="7">
    <source>
        <dbReference type="ARBA" id="ARBA00022729"/>
    </source>
</evidence>
<feature type="domain" description="Secretin/TonB short N-terminal" evidence="17">
    <location>
        <begin position="67"/>
        <end position="116"/>
    </location>
</feature>
<dbReference type="Proteomes" id="UP001064106">
    <property type="component" value="Unassembled WGS sequence"/>
</dbReference>
<name>A0ABT2R318_9GAMM</name>
<dbReference type="EMBL" id="ARXS01000025">
    <property type="protein sequence ID" value="MCU5784129.1"/>
    <property type="molecule type" value="Genomic_DNA"/>
</dbReference>
<dbReference type="Gene3D" id="2.170.130.10">
    <property type="entry name" value="TonB-dependent receptor, plug domain"/>
    <property type="match status" value="1"/>
</dbReference>
<dbReference type="CDD" id="cd01347">
    <property type="entry name" value="ligand_gated_channel"/>
    <property type="match status" value="1"/>
</dbReference>
<keyword evidence="8" id="KW-0408">Iron</keyword>
<dbReference type="RefSeq" id="WP_262461812.1">
    <property type="nucleotide sequence ID" value="NZ_ARXS01000025.1"/>
</dbReference>
<evidence type="ECO:0000256" key="16">
    <source>
        <dbReference type="SAM" id="SignalP"/>
    </source>
</evidence>
<evidence type="ECO:0000256" key="4">
    <source>
        <dbReference type="ARBA" id="ARBA00022452"/>
    </source>
</evidence>
<evidence type="ECO:0000313" key="18">
    <source>
        <dbReference type="EMBL" id="MCU5784129.1"/>
    </source>
</evidence>
<evidence type="ECO:0000313" key="19">
    <source>
        <dbReference type="Proteomes" id="UP001064106"/>
    </source>
</evidence>
<dbReference type="SUPFAM" id="SSF56935">
    <property type="entry name" value="Porins"/>
    <property type="match status" value="1"/>
</dbReference>
<dbReference type="InterPro" id="IPR000531">
    <property type="entry name" value="Beta-barrel_TonB"/>
</dbReference>